<accession>A0A381UL20</accession>
<sequence>MADHLETLGCSVLRLTADPNDSIITTKSGIHIGGTLAATQLFLRLPPCVVVMTMTDLGTYHLKRSVHDVHYVYVFHSLLSTHRAYRANAFDSYDSILCATPYHVAELEKAAAIRDIRPQTLHHTGYCRLDHLISKSSTLPTNSSGIPRVLVAPTWGPSSLIEFGIDRIIRNLLDSSIQVALRFHPMSFRHYKDLHHQYDALFGEHPLFTLDKSYASSATLLGSDLILSEWSGAAHDFALGLLRPAIFVDTPQKAHNDIYPQLDIECYEDVVREDLGALVGVHQVDSLPDVVTSLIDERVEWRQRLELLRDQVLFNPGNAVHVAAKQILNLIT</sequence>
<evidence type="ECO:0008006" key="2">
    <source>
        <dbReference type="Google" id="ProtNLM"/>
    </source>
</evidence>
<reference evidence="1" key="1">
    <citation type="submission" date="2018-05" db="EMBL/GenBank/DDBJ databases">
        <authorList>
            <person name="Lanie J.A."/>
            <person name="Ng W.-L."/>
            <person name="Kazmierczak K.M."/>
            <person name="Andrzejewski T.M."/>
            <person name="Davidsen T.M."/>
            <person name="Wayne K.J."/>
            <person name="Tettelin H."/>
            <person name="Glass J.I."/>
            <person name="Rusch D."/>
            <person name="Podicherti R."/>
            <person name="Tsui H.-C.T."/>
            <person name="Winkler M.E."/>
        </authorList>
    </citation>
    <scope>NUCLEOTIDE SEQUENCE</scope>
</reference>
<name>A0A381UL20_9ZZZZ</name>
<evidence type="ECO:0000313" key="1">
    <source>
        <dbReference type="EMBL" id="SVA27473.1"/>
    </source>
</evidence>
<gene>
    <name evidence="1" type="ORF">METZ01_LOCUS80327</name>
</gene>
<dbReference type="AlphaFoldDB" id="A0A381UL20"/>
<dbReference type="EMBL" id="UINC01006428">
    <property type="protein sequence ID" value="SVA27473.1"/>
    <property type="molecule type" value="Genomic_DNA"/>
</dbReference>
<protein>
    <recommendedName>
        <fullName evidence="2">CDP-glycerol--glycerophosphate glycerophosphotransferase</fullName>
    </recommendedName>
</protein>
<proteinExistence type="predicted"/>
<dbReference type="Gene3D" id="3.40.50.12580">
    <property type="match status" value="1"/>
</dbReference>
<organism evidence="1">
    <name type="scientific">marine metagenome</name>
    <dbReference type="NCBI Taxonomy" id="408172"/>
    <lineage>
        <taxon>unclassified sequences</taxon>
        <taxon>metagenomes</taxon>
        <taxon>ecological metagenomes</taxon>
    </lineage>
</organism>
<dbReference type="InterPro" id="IPR043148">
    <property type="entry name" value="TagF_C"/>
</dbReference>